<evidence type="ECO:0000256" key="1">
    <source>
        <dbReference type="ARBA" id="ARBA00008779"/>
    </source>
</evidence>
<dbReference type="EC" id="3.1.6.1" evidence="8"/>
<protein>
    <submittedName>
        <fullName evidence="8">Arylsulfatase</fullName>
        <ecNumber evidence="8">3.1.6.1</ecNumber>
    </submittedName>
</protein>
<keyword evidence="6" id="KW-0732">Signal</keyword>
<keyword evidence="9" id="KW-1185">Reference proteome</keyword>
<keyword evidence="3 8" id="KW-0378">Hydrolase</keyword>
<comment type="PTM">
    <text evidence="5">The conversion to 3-oxoalanine (also known as C-formylglycine, FGly), of a serine or cysteine residue in prokaryotes and of a cysteine residue in eukaryotes, is critical for catalytic activity.</text>
</comment>
<organism evidence="8 9">
    <name type="scientific">Vibrio ruber (strain DSM 16370 / JCM 11486 / BCRC 17186 / CECT 7878 / LMG 23124 / VR1)</name>
    <dbReference type="NCBI Taxonomy" id="1123498"/>
    <lineage>
        <taxon>Bacteria</taxon>
        <taxon>Pseudomonadati</taxon>
        <taxon>Pseudomonadota</taxon>
        <taxon>Gammaproteobacteria</taxon>
        <taxon>Vibrionales</taxon>
        <taxon>Vibrionaceae</taxon>
        <taxon>Vibrio</taxon>
    </lineage>
</organism>
<dbReference type="PANTHER" id="PTHR42693:SF53">
    <property type="entry name" value="ENDO-4-O-SULFATASE"/>
    <property type="match status" value="1"/>
</dbReference>
<dbReference type="InterPro" id="IPR050738">
    <property type="entry name" value="Sulfatase"/>
</dbReference>
<proteinExistence type="inferred from homology"/>
<evidence type="ECO:0000256" key="2">
    <source>
        <dbReference type="ARBA" id="ARBA00022723"/>
    </source>
</evidence>
<dbReference type="EMBL" id="FULE01000007">
    <property type="protein sequence ID" value="SJN53497.1"/>
    <property type="molecule type" value="Genomic_DNA"/>
</dbReference>
<keyword evidence="4" id="KW-0106">Calcium</keyword>
<dbReference type="InterPro" id="IPR024607">
    <property type="entry name" value="Sulfatase_CS"/>
</dbReference>
<feature type="modified residue" description="3-oxoalanine (Ser)" evidence="5">
    <location>
        <position position="90"/>
    </location>
</feature>
<dbReference type="PROSITE" id="PS00523">
    <property type="entry name" value="SULFATASE_1"/>
    <property type="match status" value="1"/>
</dbReference>
<feature type="domain" description="Sulfatase N-terminal" evidence="7">
    <location>
        <begin position="44"/>
        <end position="342"/>
    </location>
</feature>
<evidence type="ECO:0000313" key="9">
    <source>
        <dbReference type="Proteomes" id="UP000188276"/>
    </source>
</evidence>
<sequence length="479" mass="53194">MKALKFNHPKVKALSLCVTAALSFGLSGNSFAAEHANRSPTDHPNVIVVLVDDMGIEGISHFGGEYYSPNVDQLARSGVSFDNAHAMPLSSPTRTRLMTGIENRKNYKAFGYLGPEQITFGNTFKQAGYATAIAGKWQLSGNGFDGLEGITPSGAGFEESFVWFRNSLSDKGSRYWAPTLFYNDKKASFEEGFGPDMVQKFAKHFINKNQEKPFFLYYPMMLTHDPYVVTPDSMNAKGEKDKFSGMVSYMDKQVGDLVKYVDSKGLLENTIFVFTADNGTLSKITSYRNGHKVKGGKGFPTLNGTHVPMVVSWKGQIQPKQHVSGLFDIMDVYPTITDLAGIKIKQEIDGISQVPVLKGKKASVRDSIFMHYAPMWNRKPASFIFNQGWKLYKDGKFVKLNPDTGEEVLIKSQNQTKESEKQFKLLKTAFAKEKDTPLEKVTAPFCKGHQSLKPGVDPTIAGCDRSKLGLRSITLDFLE</sequence>
<evidence type="ECO:0000259" key="7">
    <source>
        <dbReference type="Pfam" id="PF00884"/>
    </source>
</evidence>
<dbReference type="CDD" id="cd16151">
    <property type="entry name" value="sulfatase_like"/>
    <property type="match status" value="1"/>
</dbReference>
<dbReference type="InterPro" id="IPR000917">
    <property type="entry name" value="Sulfatase_N"/>
</dbReference>
<accession>A0A1R4LAT5</accession>
<dbReference type="AlphaFoldDB" id="A0A1R4LAT5"/>
<evidence type="ECO:0000256" key="5">
    <source>
        <dbReference type="PIRSR" id="PIRSR600917-52"/>
    </source>
</evidence>
<feature type="signal peptide" evidence="6">
    <location>
        <begin position="1"/>
        <end position="32"/>
    </location>
</feature>
<evidence type="ECO:0000256" key="6">
    <source>
        <dbReference type="SAM" id="SignalP"/>
    </source>
</evidence>
<comment type="similarity">
    <text evidence="1">Belongs to the sulfatase family.</text>
</comment>
<dbReference type="STRING" id="1123498.VR7878_00353"/>
<dbReference type="Pfam" id="PF00884">
    <property type="entry name" value="Sulfatase"/>
    <property type="match status" value="1"/>
</dbReference>
<dbReference type="SUPFAM" id="SSF53649">
    <property type="entry name" value="Alkaline phosphatase-like"/>
    <property type="match status" value="1"/>
</dbReference>
<gene>
    <name evidence="8" type="primary">atsA_2</name>
    <name evidence="8" type="ORF">VR7878_00353</name>
</gene>
<dbReference type="PANTHER" id="PTHR42693">
    <property type="entry name" value="ARYLSULFATASE FAMILY MEMBER"/>
    <property type="match status" value="1"/>
</dbReference>
<dbReference type="GO" id="GO:0046872">
    <property type="term" value="F:metal ion binding"/>
    <property type="evidence" value="ECO:0007669"/>
    <property type="project" value="UniProtKB-KW"/>
</dbReference>
<dbReference type="Proteomes" id="UP000188276">
    <property type="component" value="Unassembled WGS sequence"/>
</dbReference>
<dbReference type="GO" id="GO:0004065">
    <property type="term" value="F:arylsulfatase activity"/>
    <property type="evidence" value="ECO:0007669"/>
    <property type="project" value="UniProtKB-EC"/>
</dbReference>
<name>A0A1R4LAT5_VIBR1</name>
<evidence type="ECO:0000256" key="3">
    <source>
        <dbReference type="ARBA" id="ARBA00022801"/>
    </source>
</evidence>
<feature type="chain" id="PRO_5013294868" evidence="6">
    <location>
        <begin position="33"/>
        <end position="479"/>
    </location>
</feature>
<dbReference type="Gene3D" id="3.40.720.10">
    <property type="entry name" value="Alkaline Phosphatase, subunit A"/>
    <property type="match status" value="1"/>
</dbReference>
<dbReference type="InterPro" id="IPR017850">
    <property type="entry name" value="Alkaline_phosphatase_core_sf"/>
</dbReference>
<reference evidence="9" key="1">
    <citation type="submission" date="2017-02" db="EMBL/GenBank/DDBJ databases">
        <authorList>
            <person name="Rodrigo-Torres L."/>
            <person name="Arahal R.D."/>
            <person name="Lucena T."/>
        </authorList>
    </citation>
    <scope>NUCLEOTIDE SEQUENCE [LARGE SCALE GENOMIC DNA]</scope>
    <source>
        <strain evidence="9">CECT 7878</strain>
    </source>
</reference>
<keyword evidence="2" id="KW-0479">Metal-binding</keyword>
<dbReference type="RefSeq" id="WP_077332873.1">
    <property type="nucleotide sequence ID" value="NZ_FULE01000007.1"/>
</dbReference>
<dbReference type="OrthoDB" id="9803751at2"/>
<evidence type="ECO:0000313" key="8">
    <source>
        <dbReference type="EMBL" id="SJN53497.1"/>
    </source>
</evidence>
<evidence type="ECO:0000256" key="4">
    <source>
        <dbReference type="ARBA" id="ARBA00022837"/>
    </source>
</evidence>